<dbReference type="PANTHER" id="PTHR35841:SF1">
    <property type="entry name" value="PHOSPHONATES-BINDING PERIPLASMIC PROTEIN"/>
    <property type="match status" value="1"/>
</dbReference>
<evidence type="ECO:0000313" key="5">
    <source>
        <dbReference type="EMBL" id="KAB2663328.1"/>
    </source>
</evidence>
<reference evidence="6 8" key="2">
    <citation type="submission" date="2020-04" db="EMBL/GenBank/DDBJ databases">
        <title>Whole genome sequencing of clinical and environmental type strains of Ochrobactrum.</title>
        <authorList>
            <person name="Dharne M."/>
        </authorList>
    </citation>
    <scope>NUCLEOTIDE SEQUENCE [LARGE SCALE GENOMIC DNA]</scope>
    <source>
        <strain evidence="6 8">DSM 13340</strain>
    </source>
</reference>
<dbReference type="AlphaFoldDB" id="A0A7X6FT55"/>
<dbReference type="InterPro" id="IPR001638">
    <property type="entry name" value="Solute-binding_3/MltF_N"/>
</dbReference>
<feature type="domain" description="Solute-binding protein family 3/N-terminal" evidence="4">
    <location>
        <begin position="51"/>
        <end position="285"/>
    </location>
</feature>
<dbReference type="RefSeq" id="WP_151678470.1">
    <property type="nucleotide sequence ID" value="NZ_WBWA01000022.1"/>
</dbReference>
<evidence type="ECO:0000256" key="3">
    <source>
        <dbReference type="SAM" id="SignalP"/>
    </source>
</evidence>
<name>A0A7X6FT55_9HYPH</name>
<dbReference type="InterPro" id="IPR005770">
    <property type="entry name" value="PhnD"/>
</dbReference>
<dbReference type="PANTHER" id="PTHR35841">
    <property type="entry name" value="PHOSPHONATES-BINDING PERIPLASMIC PROTEIN"/>
    <property type="match status" value="1"/>
</dbReference>
<proteinExistence type="inferred from homology"/>
<dbReference type="SUPFAM" id="SSF53850">
    <property type="entry name" value="Periplasmic binding protein-like II"/>
    <property type="match status" value="1"/>
</dbReference>
<dbReference type="Proteomes" id="UP000430843">
    <property type="component" value="Unassembled WGS sequence"/>
</dbReference>
<accession>A0A7X6FT55</accession>
<feature type="signal peptide" evidence="3">
    <location>
        <begin position="1"/>
        <end position="20"/>
    </location>
</feature>
<comment type="caution">
    <text evidence="6">The sequence shown here is derived from an EMBL/GenBank/DDBJ whole genome shotgun (WGS) entry which is preliminary data.</text>
</comment>
<reference evidence="5 7" key="1">
    <citation type="submission" date="2019-09" db="EMBL/GenBank/DDBJ databases">
        <title>Taxonomic organization of the family Brucellaceae based on a phylogenomic approach.</title>
        <authorList>
            <person name="Leclercq S."/>
            <person name="Cloeckaert A."/>
            <person name="Zygmunt M.S."/>
        </authorList>
    </citation>
    <scope>NUCLEOTIDE SEQUENCE [LARGE SCALE GENOMIC DNA]</scope>
    <source>
        <strain evidence="5 7">LMG 18957</strain>
    </source>
</reference>
<dbReference type="SMART" id="SM00062">
    <property type="entry name" value="PBPb"/>
    <property type="match status" value="1"/>
</dbReference>
<dbReference type="EMBL" id="WBWA01000022">
    <property type="protein sequence ID" value="KAB2663328.1"/>
    <property type="molecule type" value="Genomic_DNA"/>
</dbReference>
<evidence type="ECO:0000313" key="6">
    <source>
        <dbReference type="EMBL" id="NKW11464.1"/>
    </source>
</evidence>
<evidence type="ECO:0000313" key="7">
    <source>
        <dbReference type="Proteomes" id="UP000430843"/>
    </source>
</evidence>
<evidence type="ECO:0000313" key="8">
    <source>
        <dbReference type="Proteomes" id="UP000558475"/>
    </source>
</evidence>
<comment type="similarity">
    <text evidence="1">Belongs to the phosphate/phosphite/phosphonate binding protein family.</text>
</comment>
<dbReference type="EMBL" id="JAAXZB010000006">
    <property type="protein sequence ID" value="NKW11464.1"/>
    <property type="molecule type" value="Genomic_DNA"/>
</dbReference>
<dbReference type="NCBIfam" id="TIGR01098">
    <property type="entry name" value="3A0109s03R"/>
    <property type="match status" value="1"/>
</dbReference>
<evidence type="ECO:0000256" key="2">
    <source>
        <dbReference type="ARBA" id="ARBA00022729"/>
    </source>
</evidence>
<dbReference type="Proteomes" id="UP000558475">
    <property type="component" value="Unassembled WGS sequence"/>
</dbReference>
<organism evidence="6 8">
    <name type="scientific">Brucella tritici</name>
    <dbReference type="NCBI Taxonomy" id="94626"/>
    <lineage>
        <taxon>Bacteria</taxon>
        <taxon>Pseudomonadati</taxon>
        <taxon>Pseudomonadota</taxon>
        <taxon>Alphaproteobacteria</taxon>
        <taxon>Hyphomicrobiales</taxon>
        <taxon>Brucellaceae</taxon>
        <taxon>Brucella/Ochrobactrum group</taxon>
        <taxon>Brucella</taxon>
    </lineage>
</organism>
<dbReference type="GO" id="GO:0055085">
    <property type="term" value="P:transmembrane transport"/>
    <property type="evidence" value="ECO:0007669"/>
    <property type="project" value="InterPro"/>
</dbReference>
<sequence>MKKLAAVLALSVAFAMPAQAEFKLDARYTDANGDMVADIPTDKDKLVDPATLVFAYTPVEDPAVYADVWKGFLDHLAEKTGKKVQFFPVQENAAQIEAMRAGRLHVSGFNTGSNPIAVACAGFRPFAMMASKDGAFGYEMEIITYPGSGIEKIEDVKGKKLAFTAETSNSGFKAPSALLKSEYKLVAGSDFEPVFSGKHDNSILGVANKDYPAAAIANSVMKRMVARDVVKKDQLVSIFKSQTFPTTGYGVAHNLTPELQEKIKDAFFSYNWEGSALLKEFQTSEPPQEAFIPITFKDQWAVIRQIDDANGVSYTCK</sequence>
<feature type="chain" id="PRO_5044662156" evidence="3">
    <location>
        <begin position="21"/>
        <end position="317"/>
    </location>
</feature>
<evidence type="ECO:0000256" key="1">
    <source>
        <dbReference type="ARBA" id="ARBA00007162"/>
    </source>
</evidence>
<dbReference type="GO" id="GO:0043190">
    <property type="term" value="C:ATP-binding cassette (ABC) transporter complex"/>
    <property type="evidence" value="ECO:0007669"/>
    <property type="project" value="InterPro"/>
</dbReference>
<protein>
    <submittedName>
        <fullName evidence="6">Phosphate/phosphite/phosphonate ABC transporter substrate-binding protein</fullName>
    </submittedName>
</protein>
<dbReference type="Pfam" id="PF12974">
    <property type="entry name" value="Phosphonate-bd"/>
    <property type="match status" value="1"/>
</dbReference>
<keyword evidence="7" id="KW-1185">Reference proteome</keyword>
<gene>
    <name evidence="6" type="primary">phnD</name>
    <name evidence="5" type="ORF">F9K91_19075</name>
    <name evidence="6" type="ORF">HGG76_28300</name>
</gene>
<dbReference type="Gene3D" id="3.40.190.10">
    <property type="entry name" value="Periplasmic binding protein-like II"/>
    <property type="match status" value="2"/>
</dbReference>
<keyword evidence="2 3" id="KW-0732">Signal</keyword>
<evidence type="ECO:0000259" key="4">
    <source>
        <dbReference type="SMART" id="SM00062"/>
    </source>
</evidence>